<keyword evidence="2" id="KW-0732">Signal</keyword>
<gene>
    <name evidence="3" type="ORF">FHU36_001635</name>
</gene>
<dbReference type="PROSITE" id="PS51257">
    <property type="entry name" value="PROKAR_LIPOPROTEIN"/>
    <property type="match status" value="1"/>
</dbReference>
<sequence>MASRLRVAVTGLALVVLAGGCGDQVAARDRLLPASVPSTPSGPMPTVPTDGVSARPRDGVPPGSMETAPPATLLATPMATGTPRTATGPPRFFVAAPPPSAHFPEGSKTAVHSPARAVVHDAGTGAVVADVPLPPGVRSSWHHVAATPDNRTFVVAGWTGRETPIRFFRVTLDGDGRPGEPVLLPGTEIDGGNPIGAVALSADGTRLAFTTMLRGGGGRIGVVDLATGRRREWWTNAYSLVTGLAWAPDGRGLAWVPGGQAIGVLDLTRQGTDLMAATTLVPLGNEGVRPMESVAYTPDGKSLVYAAGHTVERVPVAGGGEPEVLVRPEVPAGSSLSLRFSLDGTGRYLIFVGGAEAFRVDLTDGSTARVPLGRSGAGEPPRIAW</sequence>
<keyword evidence="4" id="KW-1185">Reference proteome</keyword>
<feature type="region of interest" description="Disordered" evidence="1">
    <location>
        <begin position="33"/>
        <end position="70"/>
    </location>
</feature>
<protein>
    <submittedName>
        <fullName evidence="3">Uncharacterized protein</fullName>
    </submittedName>
</protein>
<comment type="caution">
    <text evidence="3">The sequence shown here is derived from an EMBL/GenBank/DDBJ whole genome shotgun (WGS) entry which is preliminary data.</text>
</comment>
<reference evidence="3 4" key="1">
    <citation type="submission" date="2020-08" db="EMBL/GenBank/DDBJ databases">
        <title>Sequencing the genomes of 1000 actinobacteria strains.</title>
        <authorList>
            <person name="Klenk H.-P."/>
        </authorList>
    </citation>
    <scope>NUCLEOTIDE SEQUENCE [LARGE SCALE GENOMIC DNA]</scope>
    <source>
        <strain evidence="3 4">DSM 45913</strain>
    </source>
</reference>
<dbReference type="Proteomes" id="UP000583800">
    <property type="component" value="Unassembled WGS sequence"/>
</dbReference>
<dbReference type="Gene3D" id="2.120.10.30">
    <property type="entry name" value="TolB, C-terminal domain"/>
    <property type="match status" value="1"/>
</dbReference>
<dbReference type="RefSeq" id="WP_185083135.1">
    <property type="nucleotide sequence ID" value="NZ_JACHJB010000001.1"/>
</dbReference>
<evidence type="ECO:0000313" key="4">
    <source>
        <dbReference type="Proteomes" id="UP000583800"/>
    </source>
</evidence>
<dbReference type="EMBL" id="JACHJB010000001">
    <property type="protein sequence ID" value="MBB6345126.1"/>
    <property type="molecule type" value="Genomic_DNA"/>
</dbReference>
<organism evidence="3 4">
    <name type="scientific">Nonomuraea muscovyensis</name>
    <dbReference type="NCBI Taxonomy" id="1124761"/>
    <lineage>
        <taxon>Bacteria</taxon>
        <taxon>Bacillati</taxon>
        <taxon>Actinomycetota</taxon>
        <taxon>Actinomycetes</taxon>
        <taxon>Streptosporangiales</taxon>
        <taxon>Streptosporangiaceae</taxon>
        <taxon>Nonomuraea</taxon>
    </lineage>
</organism>
<evidence type="ECO:0000256" key="1">
    <source>
        <dbReference type="SAM" id="MobiDB-lite"/>
    </source>
</evidence>
<name>A0A7X0EXX9_9ACTN</name>
<dbReference type="AlphaFoldDB" id="A0A7X0EXX9"/>
<dbReference type="SUPFAM" id="SSF82171">
    <property type="entry name" value="DPP6 N-terminal domain-like"/>
    <property type="match status" value="1"/>
</dbReference>
<dbReference type="Pfam" id="PF07676">
    <property type="entry name" value="PD40"/>
    <property type="match status" value="1"/>
</dbReference>
<proteinExistence type="predicted"/>
<accession>A0A7X0EXX9</accession>
<feature type="chain" id="PRO_5038732799" evidence="2">
    <location>
        <begin position="19"/>
        <end position="385"/>
    </location>
</feature>
<feature type="signal peptide" evidence="2">
    <location>
        <begin position="1"/>
        <end position="18"/>
    </location>
</feature>
<evidence type="ECO:0000313" key="3">
    <source>
        <dbReference type="EMBL" id="MBB6345126.1"/>
    </source>
</evidence>
<evidence type="ECO:0000256" key="2">
    <source>
        <dbReference type="SAM" id="SignalP"/>
    </source>
</evidence>
<dbReference type="InterPro" id="IPR011042">
    <property type="entry name" value="6-blade_b-propeller_TolB-like"/>
</dbReference>
<dbReference type="InterPro" id="IPR011659">
    <property type="entry name" value="WD40"/>
</dbReference>